<dbReference type="SUPFAM" id="SSF53474">
    <property type="entry name" value="alpha/beta-Hydrolases"/>
    <property type="match status" value="1"/>
</dbReference>
<dbReference type="RefSeq" id="WP_188087330.1">
    <property type="nucleotide sequence ID" value="NZ_JACVFC010000001.1"/>
</dbReference>
<dbReference type="InterPro" id="IPR051049">
    <property type="entry name" value="Dienelactone_hydrolase-like"/>
</dbReference>
<dbReference type="InterPro" id="IPR029058">
    <property type="entry name" value="AB_hydrolase_fold"/>
</dbReference>
<keyword evidence="1" id="KW-0732">Signal</keyword>
<sequence length="282" mass="31113">MKKLSLLLLSLGSTLGLFAQTAPCCHTTDAVTEFTGLANREDFRMAHKDPLPYTYQGTAGAEVSFSAPDGKTAYGFLFKAKKPTDKYLFVYQEWYGLNDYVKKESEKLYNDLGGNVNVLAVDLYDKVVATNREEAAKTMQSVPRERLKAIMEGARGYAGKSAHIVTLGWCFGGAIALQSALVNGSQNLGTVMYYGMPEKDVNALKQLHGPVLGLFANKDKGITPQIVDEFEQNMKKAGKTLTVKRYDAEHAFANPSNPIYNSEATKDAYANTLSFLKKRFQL</sequence>
<name>A0ABR7TIA4_9BACT</name>
<organism evidence="3 4">
    <name type="scientific">Chitinophaga qingshengii</name>
    <dbReference type="NCBI Taxonomy" id="1569794"/>
    <lineage>
        <taxon>Bacteria</taxon>
        <taxon>Pseudomonadati</taxon>
        <taxon>Bacteroidota</taxon>
        <taxon>Chitinophagia</taxon>
        <taxon>Chitinophagales</taxon>
        <taxon>Chitinophagaceae</taxon>
        <taxon>Chitinophaga</taxon>
    </lineage>
</organism>
<dbReference type="GO" id="GO:0016787">
    <property type="term" value="F:hydrolase activity"/>
    <property type="evidence" value="ECO:0007669"/>
    <property type="project" value="UniProtKB-KW"/>
</dbReference>
<dbReference type="Pfam" id="PF01738">
    <property type="entry name" value="DLH"/>
    <property type="match status" value="1"/>
</dbReference>
<dbReference type="PANTHER" id="PTHR46623">
    <property type="entry name" value="CARBOXYMETHYLENEBUTENOLIDASE-RELATED"/>
    <property type="match status" value="1"/>
</dbReference>
<dbReference type="Gene3D" id="3.40.50.1820">
    <property type="entry name" value="alpha/beta hydrolase"/>
    <property type="match status" value="1"/>
</dbReference>
<feature type="chain" id="PRO_5047170077" evidence="1">
    <location>
        <begin position="20"/>
        <end position="282"/>
    </location>
</feature>
<accession>A0ABR7TIA4</accession>
<reference evidence="3 4" key="1">
    <citation type="submission" date="2020-09" db="EMBL/GenBank/DDBJ databases">
        <title>Genome sequences of type strains of Chitinophaga qingshengii and Chitinophaga varians.</title>
        <authorList>
            <person name="Kittiwongwattana C."/>
        </authorList>
    </citation>
    <scope>NUCLEOTIDE SEQUENCE [LARGE SCALE GENOMIC DNA]</scope>
    <source>
        <strain evidence="3 4">JCM 30026</strain>
    </source>
</reference>
<keyword evidence="3" id="KW-0378">Hydrolase</keyword>
<feature type="domain" description="Dienelactone hydrolase" evidence="2">
    <location>
        <begin position="75"/>
        <end position="278"/>
    </location>
</feature>
<keyword evidence="4" id="KW-1185">Reference proteome</keyword>
<protein>
    <submittedName>
        <fullName evidence="3">Dienelactone hydrolase family protein</fullName>
    </submittedName>
</protein>
<comment type="caution">
    <text evidence="3">The sequence shown here is derived from an EMBL/GenBank/DDBJ whole genome shotgun (WGS) entry which is preliminary data.</text>
</comment>
<feature type="signal peptide" evidence="1">
    <location>
        <begin position="1"/>
        <end position="19"/>
    </location>
</feature>
<evidence type="ECO:0000313" key="4">
    <source>
        <dbReference type="Proteomes" id="UP000659124"/>
    </source>
</evidence>
<dbReference type="Proteomes" id="UP000659124">
    <property type="component" value="Unassembled WGS sequence"/>
</dbReference>
<proteinExistence type="predicted"/>
<gene>
    <name evidence="3" type="ORF">ICL07_07650</name>
</gene>
<evidence type="ECO:0000259" key="2">
    <source>
        <dbReference type="Pfam" id="PF01738"/>
    </source>
</evidence>
<dbReference type="InterPro" id="IPR002925">
    <property type="entry name" value="Dienelactn_hydro"/>
</dbReference>
<evidence type="ECO:0000313" key="3">
    <source>
        <dbReference type="EMBL" id="MBC9930247.1"/>
    </source>
</evidence>
<evidence type="ECO:0000256" key="1">
    <source>
        <dbReference type="SAM" id="SignalP"/>
    </source>
</evidence>
<dbReference type="EMBL" id="JACVFC010000001">
    <property type="protein sequence ID" value="MBC9930247.1"/>
    <property type="molecule type" value="Genomic_DNA"/>
</dbReference>
<dbReference type="PANTHER" id="PTHR46623:SF6">
    <property type="entry name" value="ALPHA_BETA-HYDROLASES SUPERFAMILY PROTEIN"/>
    <property type="match status" value="1"/>
</dbReference>